<evidence type="ECO:0000256" key="2">
    <source>
        <dbReference type="ARBA" id="ARBA00005992"/>
    </source>
</evidence>
<protein>
    <recommendedName>
        <fullName evidence="8">L,D-TPase catalytic domain-containing protein</fullName>
    </recommendedName>
</protein>
<comment type="caution">
    <text evidence="9">The sequence shown here is derived from an EMBL/GenBank/DDBJ whole genome shotgun (WGS) entry which is preliminary data.</text>
</comment>
<keyword evidence="6 7" id="KW-0961">Cell wall biogenesis/degradation</keyword>
<accession>A0ABV2MLQ4</accession>
<evidence type="ECO:0000256" key="5">
    <source>
        <dbReference type="ARBA" id="ARBA00022984"/>
    </source>
</evidence>
<feature type="domain" description="L,D-TPase catalytic" evidence="8">
    <location>
        <begin position="71"/>
        <end position="186"/>
    </location>
</feature>
<dbReference type="InterPro" id="IPR050979">
    <property type="entry name" value="LD-transpeptidase"/>
</dbReference>
<sequence>MQDPDLTAAAPRRCDQSSVTAVGGTQVLQRPQPGLSSRSCAIFAIMQRILAALAIAILFHAPCAEATSSELQIIVHISRQQMWLLQSGTHAYLGPVSTARRGYRTPTGKFRPLRLERVWYSTRYDRSPMPYSIFFHGGYAIHGTVESRKLGRPVSHGCIRLSVANARLLFKLVQSRGVANTVILVRN</sequence>
<evidence type="ECO:0000256" key="1">
    <source>
        <dbReference type="ARBA" id="ARBA00004752"/>
    </source>
</evidence>
<name>A0ABV2MLQ4_9HYPH</name>
<keyword evidence="3" id="KW-0808">Transferase</keyword>
<feature type="active site" description="Nucleophile" evidence="7">
    <location>
        <position position="158"/>
    </location>
</feature>
<proteinExistence type="inferred from homology"/>
<evidence type="ECO:0000256" key="3">
    <source>
        <dbReference type="ARBA" id="ARBA00022679"/>
    </source>
</evidence>
<dbReference type="Proteomes" id="UP001549077">
    <property type="component" value="Unassembled WGS sequence"/>
</dbReference>
<dbReference type="Gene3D" id="2.40.440.10">
    <property type="entry name" value="L,D-transpeptidase catalytic domain-like"/>
    <property type="match status" value="1"/>
</dbReference>
<reference evidence="9 10" key="1">
    <citation type="submission" date="2024-06" db="EMBL/GenBank/DDBJ databases">
        <title>Genomic Encyclopedia of Type Strains, Phase IV (KMG-IV): sequencing the most valuable type-strain genomes for metagenomic binning, comparative biology and taxonomic classification.</title>
        <authorList>
            <person name="Goeker M."/>
        </authorList>
    </citation>
    <scope>NUCLEOTIDE SEQUENCE [LARGE SCALE GENOMIC DNA]</scope>
    <source>
        <strain evidence="9 10">DSM 29288</strain>
    </source>
</reference>
<dbReference type="RefSeq" id="WP_246638519.1">
    <property type="nucleotide sequence ID" value="NZ_CP071605.1"/>
</dbReference>
<dbReference type="PROSITE" id="PS52029">
    <property type="entry name" value="LD_TPASE"/>
    <property type="match status" value="1"/>
</dbReference>
<keyword evidence="4 7" id="KW-0133">Cell shape</keyword>
<dbReference type="EMBL" id="JBEPMY010000017">
    <property type="protein sequence ID" value="MET3757386.1"/>
    <property type="molecule type" value="Genomic_DNA"/>
</dbReference>
<dbReference type="Pfam" id="PF03734">
    <property type="entry name" value="YkuD"/>
    <property type="match status" value="1"/>
</dbReference>
<dbReference type="InterPro" id="IPR038063">
    <property type="entry name" value="Transpep_catalytic_dom"/>
</dbReference>
<dbReference type="CDD" id="cd16913">
    <property type="entry name" value="YkuD_like"/>
    <property type="match status" value="1"/>
</dbReference>
<dbReference type="PANTHER" id="PTHR30582:SF2">
    <property type="entry name" value="L,D-TRANSPEPTIDASE YCIB-RELATED"/>
    <property type="match status" value="1"/>
</dbReference>
<dbReference type="PANTHER" id="PTHR30582">
    <property type="entry name" value="L,D-TRANSPEPTIDASE"/>
    <property type="match status" value="1"/>
</dbReference>
<organism evidence="9 10">
    <name type="scientific">Rhizobium binae</name>
    <dbReference type="NCBI Taxonomy" id="1138190"/>
    <lineage>
        <taxon>Bacteria</taxon>
        <taxon>Pseudomonadati</taxon>
        <taxon>Pseudomonadota</taxon>
        <taxon>Alphaproteobacteria</taxon>
        <taxon>Hyphomicrobiales</taxon>
        <taxon>Rhizobiaceae</taxon>
        <taxon>Rhizobium/Agrobacterium group</taxon>
        <taxon>Rhizobium</taxon>
    </lineage>
</organism>
<feature type="active site" description="Proton donor/acceptor" evidence="7">
    <location>
        <position position="142"/>
    </location>
</feature>
<dbReference type="GeneID" id="91151089"/>
<evidence type="ECO:0000313" key="9">
    <source>
        <dbReference type="EMBL" id="MET3757386.1"/>
    </source>
</evidence>
<evidence type="ECO:0000256" key="7">
    <source>
        <dbReference type="PROSITE-ProRule" id="PRU01373"/>
    </source>
</evidence>
<evidence type="ECO:0000259" key="8">
    <source>
        <dbReference type="PROSITE" id="PS52029"/>
    </source>
</evidence>
<dbReference type="SUPFAM" id="SSF141523">
    <property type="entry name" value="L,D-transpeptidase catalytic domain-like"/>
    <property type="match status" value="1"/>
</dbReference>
<comment type="pathway">
    <text evidence="1 7">Cell wall biogenesis; peptidoglycan biosynthesis.</text>
</comment>
<keyword evidence="10" id="KW-1185">Reference proteome</keyword>
<evidence type="ECO:0000313" key="10">
    <source>
        <dbReference type="Proteomes" id="UP001549077"/>
    </source>
</evidence>
<comment type="similarity">
    <text evidence="2">Belongs to the YkuD family.</text>
</comment>
<keyword evidence="5 7" id="KW-0573">Peptidoglycan synthesis</keyword>
<dbReference type="InterPro" id="IPR005490">
    <property type="entry name" value="LD_TPept_cat_dom"/>
</dbReference>
<evidence type="ECO:0000256" key="4">
    <source>
        <dbReference type="ARBA" id="ARBA00022960"/>
    </source>
</evidence>
<evidence type="ECO:0000256" key="6">
    <source>
        <dbReference type="ARBA" id="ARBA00023316"/>
    </source>
</evidence>
<gene>
    <name evidence="9" type="ORF">ABID08_004767</name>
</gene>